<evidence type="ECO:0000313" key="8">
    <source>
        <dbReference type="EMBL" id="MDW8802192.1"/>
    </source>
</evidence>
<dbReference type="PANTHER" id="PTHR32089">
    <property type="entry name" value="METHYL-ACCEPTING CHEMOTAXIS PROTEIN MCPB"/>
    <property type="match status" value="1"/>
</dbReference>
<feature type="domain" description="Methyl-accepting transducer" evidence="6">
    <location>
        <begin position="279"/>
        <end position="536"/>
    </location>
</feature>
<dbReference type="EMBL" id="JARUJP010000016">
    <property type="protein sequence ID" value="MDW8802192.1"/>
    <property type="molecule type" value="Genomic_DNA"/>
</dbReference>
<proteinExistence type="inferred from homology"/>
<evidence type="ECO:0000256" key="5">
    <source>
        <dbReference type="SAM" id="Phobius"/>
    </source>
</evidence>
<dbReference type="Proteomes" id="UP001281656">
    <property type="component" value="Unassembled WGS sequence"/>
</dbReference>
<dbReference type="Pfam" id="PF12729">
    <property type="entry name" value="4HB_MCP_1"/>
    <property type="match status" value="1"/>
</dbReference>
<evidence type="ECO:0000256" key="2">
    <source>
        <dbReference type="ARBA" id="ARBA00029447"/>
    </source>
</evidence>
<name>A0ABU4JVL7_9CLOT</name>
<organism evidence="8 9">
    <name type="scientific">Clostridium tanneri</name>
    <dbReference type="NCBI Taxonomy" id="3037988"/>
    <lineage>
        <taxon>Bacteria</taxon>
        <taxon>Bacillati</taxon>
        <taxon>Bacillota</taxon>
        <taxon>Clostridia</taxon>
        <taxon>Eubacteriales</taxon>
        <taxon>Clostridiaceae</taxon>
        <taxon>Clostridium</taxon>
    </lineage>
</organism>
<dbReference type="SUPFAM" id="SSF58104">
    <property type="entry name" value="Methyl-accepting chemotaxis protein (MCP) signaling domain"/>
    <property type="match status" value="1"/>
</dbReference>
<sequence>MSKFFKRFKVKTIVAAMIVLSILSIAITDFLGLTGISTVNNNMEDLYKDNLIGITRLGSVRSDFINIRLNAEKAMLKYDSVYVENIKVYNEKLEARIKQFEETNLDEYETNKTKEIRTSINEYINTWEKIKIQIENKEETSQEDSKRLESLGNKTESVILELRDYNEKQAKELNSASEKIYLNKVRELFYIGIAILLLLSLIGYSIIKLIGNSINETINNLELVASGDLTASIHSDEKNEFAVMKKSLRKTVDNIREMINVIKNQSLDIHGKAESFSAISEEMSSVSQNISTAIEEVAQGTSTQSEEIIDTTVILDEFNKVLEDTINLITGISAGTGNIESMAKDSNVKMNDLIVSIKNVHEVFDDFSLKISSLGLNVNQINQILNLINEIADQTNLLSLNASIEASRAGVSGRGFSVVADEIGKLAEQSKVSSVNIASLVKQISTDTNTMIATSDNLKKELFEQLKISEIAMMSFNNIKELINDMTPQINNANLSMNSIKEQKNAIIEKLESASAISQEVSASAEEVSASTEEMNASSEEVASAALELSDMTKKIVSSMEKFKL</sequence>
<dbReference type="Pfam" id="PF00015">
    <property type="entry name" value="MCPsignal"/>
    <property type="match status" value="1"/>
</dbReference>
<keyword evidence="5" id="KW-1133">Transmembrane helix</keyword>
<evidence type="ECO:0000256" key="1">
    <source>
        <dbReference type="ARBA" id="ARBA00023224"/>
    </source>
</evidence>
<dbReference type="PANTHER" id="PTHR32089:SF112">
    <property type="entry name" value="LYSOZYME-LIKE PROTEIN-RELATED"/>
    <property type="match status" value="1"/>
</dbReference>
<evidence type="ECO:0000259" key="7">
    <source>
        <dbReference type="PROSITE" id="PS50885"/>
    </source>
</evidence>
<evidence type="ECO:0000256" key="4">
    <source>
        <dbReference type="SAM" id="Coils"/>
    </source>
</evidence>
<dbReference type="InterPro" id="IPR004089">
    <property type="entry name" value="MCPsignal_dom"/>
</dbReference>
<dbReference type="InterPro" id="IPR003660">
    <property type="entry name" value="HAMP_dom"/>
</dbReference>
<dbReference type="Gene3D" id="1.10.287.950">
    <property type="entry name" value="Methyl-accepting chemotaxis protein"/>
    <property type="match status" value="1"/>
</dbReference>
<dbReference type="InterPro" id="IPR024478">
    <property type="entry name" value="HlyB_4HB_MCP"/>
</dbReference>
<evidence type="ECO:0000259" key="6">
    <source>
        <dbReference type="PROSITE" id="PS50111"/>
    </source>
</evidence>
<dbReference type="RefSeq" id="WP_318798528.1">
    <property type="nucleotide sequence ID" value="NZ_JARUJP010000016.1"/>
</dbReference>
<gene>
    <name evidence="8" type="ORF">P8V03_13635</name>
</gene>
<reference evidence="8 9" key="1">
    <citation type="submission" date="2023-04" db="EMBL/GenBank/DDBJ databases">
        <title>Clostridium tannerae sp. nov., isolated from the fecal material of an alpaca.</title>
        <authorList>
            <person name="Miller S."/>
            <person name="Hendry M."/>
            <person name="King J."/>
            <person name="Sankaranarayanan K."/>
            <person name="Lawson P.A."/>
        </authorList>
    </citation>
    <scope>NUCLEOTIDE SEQUENCE [LARGE SCALE GENOMIC DNA]</scope>
    <source>
        <strain evidence="8 9">A1-XYC3</strain>
    </source>
</reference>
<feature type="transmembrane region" description="Helical" evidence="5">
    <location>
        <begin position="188"/>
        <end position="207"/>
    </location>
</feature>
<feature type="domain" description="HAMP" evidence="7">
    <location>
        <begin position="208"/>
        <end position="260"/>
    </location>
</feature>
<feature type="coiled-coil region" evidence="4">
    <location>
        <begin position="83"/>
        <end position="110"/>
    </location>
</feature>
<keyword evidence="5" id="KW-0472">Membrane</keyword>
<keyword evidence="1 3" id="KW-0807">Transducer</keyword>
<protein>
    <submittedName>
        <fullName evidence="8">Methyl-accepting chemotaxis protein</fullName>
    </submittedName>
</protein>
<accession>A0ABU4JVL7</accession>
<evidence type="ECO:0000313" key="9">
    <source>
        <dbReference type="Proteomes" id="UP001281656"/>
    </source>
</evidence>
<keyword evidence="4" id="KW-0175">Coiled coil</keyword>
<keyword evidence="5" id="KW-0812">Transmembrane</keyword>
<feature type="transmembrane region" description="Helical" evidence="5">
    <location>
        <begin position="12"/>
        <end position="33"/>
    </location>
</feature>
<dbReference type="PROSITE" id="PS50111">
    <property type="entry name" value="CHEMOTAXIS_TRANSDUC_2"/>
    <property type="match status" value="1"/>
</dbReference>
<comment type="similarity">
    <text evidence="2">Belongs to the methyl-accepting chemotaxis (MCP) protein family.</text>
</comment>
<evidence type="ECO:0000256" key="3">
    <source>
        <dbReference type="PROSITE-ProRule" id="PRU00284"/>
    </source>
</evidence>
<keyword evidence="9" id="KW-1185">Reference proteome</keyword>
<comment type="caution">
    <text evidence="8">The sequence shown here is derived from an EMBL/GenBank/DDBJ whole genome shotgun (WGS) entry which is preliminary data.</text>
</comment>
<dbReference type="SMART" id="SM00283">
    <property type="entry name" value="MA"/>
    <property type="match status" value="1"/>
</dbReference>
<dbReference type="PROSITE" id="PS50885">
    <property type="entry name" value="HAMP"/>
    <property type="match status" value="1"/>
</dbReference>